<keyword evidence="2" id="KW-1133">Transmembrane helix</keyword>
<feature type="transmembrane region" description="Helical" evidence="2">
    <location>
        <begin position="638"/>
        <end position="657"/>
    </location>
</feature>
<feature type="region of interest" description="Disordered" evidence="1">
    <location>
        <begin position="24"/>
        <end position="132"/>
    </location>
</feature>
<dbReference type="InterPro" id="IPR036938">
    <property type="entry name" value="PAP2/HPO_sf"/>
</dbReference>
<feature type="transmembrane region" description="Helical" evidence="2">
    <location>
        <begin position="579"/>
        <end position="595"/>
    </location>
</feature>
<dbReference type="OrthoDB" id="10253773at2759"/>
<feature type="transmembrane region" description="Helical" evidence="2">
    <location>
        <begin position="692"/>
        <end position="715"/>
    </location>
</feature>
<reference evidence="4 5" key="1">
    <citation type="journal article" date="2018" name="Genome Biol. Evol.">
        <title>Multiple Roots of Fruiting Body Formation in Amoebozoa.</title>
        <authorList>
            <person name="Hillmann F."/>
            <person name="Forbes G."/>
            <person name="Novohradska S."/>
            <person name="Ferling I."/>
            <person name="Riege K."/>
            <person name="Groth M."/>
            <person name="Westermann M."/>
            <person name="Marz M."/>
            <person name="Spaller T."/>
            <person name="Winckler T."/>
            <person name="Schaap P."/>
            <person name="Glockner G."/>
        </authorList>
    </citation>
    <scope>NUCLEOTIDE SEQUENCE [LARGE SCALE GENOMIC DNA]</scope>
    <source>
        <strain evidence="4 5">Jena</strain>
    </source>
</reference>
<comment type="caution">
    <text evidence="4">The sequence shown here is derived from an EMBL/GenBank/DDBJ whole genome shotgun (WGS) entry which is preliminary data.</text>
</comment>
<evidence type="ECO:0000256" key="1">
    <source>
        <dbReference type="SAM" id="MobiDB-lite"/>
    </source>
</evidence>
<evidence type="ECO:0000313" key="5">
    <source>
        <dbReference type="Proteomes" id="UP000241769"/>
    </source>
</evidence>
<dbReference type="InterPro" id="IPR000326">
    <property type="entry name" value="PAP2/HPO"/>
</dbReference>
<gene>
    <name evidence="4" type="ORF">PROFUN_00034</name>
</gene>
<dbReference type="SUPFAM" id="SSF48317">
    <property type="entry name" value="Acid phosphatase/Vanadium-dependent haloperoxidase"/>
    <property type="match status" value="1"/>
</dbReference>
<feature type="transmembrane region" description="Helical" evidence="2">
    <location>
        <begin position="474"/>
        <end position="495"/>
    </location>
</feature>
<keyword evidence="2" id="KW-0812">Transmembrane</keyword>
<evidence type="ECO:0000256" key="2">
    <source>
        <dbReference type="SAM" id="Phobius"/>
    </source>
</evidence>
<dbReference type="InParanoid" id="A0A2P6P0G3"/>
<evidence type="ECO:0000313" key="4">
    <source>
        <dbReference type="EMBL" id="PRP89692.1"/>
    </source>
</evidence>
<feature type="compositionally biased region" description="Basic and acidic residues" evidence="1">
    <location>
        <begin position="90"/>
        <end position="107"/>
    </location>
</feature>
<dbReference type="Proteomes" id="UP000241769">
    <property type="component" value="Unassembled WGS sequence"/>
</dbReference>
<dbReference type="Pfam" id="PF01569">
    <property type="entry name" value="PAP2"/>
    <property type="match status" value="1"/>
</dbReference>
<feature type="transmembrane region" description="Helical" evidence="2">
    <location>
        <begin position="431"/>
        <end position="454"/>
    </location>
</feature>
<sequence>MKKAVSSNLEEKPALTLRKKLYRREKKISVLGDASPDSVQVKPRKKGTDSTKNEKGSKAAHKKTSGTKDAVQRDVSSGTKWIEGRPQNRRQLDSEEDTHLQKLEHQETGSSKRLRRGKSDTDSSDADYWTFHGGDDQIDKAYETSLMEIGNPGKGKSRALQETGKAYGLIPDVFITRKSPVASSLSSVSPSRPGSAPTSGELKIIMGSRMWHQLVLEQLAEAEGIELEDTRVVACIDSCHSSSTGQFSKLFADGRHTIASLAGYRHFSRELTGYNYDQVQLYRLRLPSLRLVPELNHLTDIDYNSWAYLGSGGETDQEAATHSRSSLTSSEAISISVHETTSGPRRTTISQEALLYCIPCTRWYGGSSSDNAPWEVVSRNIRIQNFVVSEVTSLQMPSPICNDTLNGSYLFNGCHIDSTKYLIPSAISFQILQWFTFPTVMILCVSLLFVVVGARPSLDIEGDSSEVNAKVDSIRLQTVFLLFRMALVYSLTWWLKMVISQKRPCDCLAEYPYDNERYPTYGLHYVGEGPWGMPSSLVSISAVVGLFLSHKINLFAGIALPLLVAAAKLTLGYNSLGQVLAAIALGIVIHLYSMFTPSIFRALDFSANLIGGLIAFFVTRHQRPQEDYGYINYFFHGVAWQVFVVLVLFTMFDWSFVKSILMKPAHNMNISDFQYYMPLNEMSQRKRSGRMVSLYIVGLFLVLIGITLGIDIWTYGIEHDHMIAVMSWLPKGALANLPSMFSKIRQRGRDMSEKFIFGRRQVEVQRNMNLFNSVLKRNQQKIYEEAKMMHRMRVEKTDKMVTTTVEKLNEQKKAFEAELERYLLNMEQRLDTVVIESRVRVQKRTKENIAILKAQGDLQSLSFEQLWKCRTPLDLKDQCSARDWSVISGVIEKHNLDDPMLHRLEDEILGLTNIAKQYEEKLAQTGEDIMKHDWLSKHDSRALLDKYIDEMSKKK</sequence>
<accession>A0A2P6P0G3</accession>
<feature type="domain" description="Phosphatidic acid phosphatase type 2/haloperoxidase" evidence="3">
    <location>
        <begin position="479"/>
        <end position="593"/>
    </location>
</feature>
<keyword evidence="5" id="KW-1185">Reference proteome</keyword>
<evidence type="ECO:0000259" key="3">
    <source>
        <dbReference type="Pfam" id="PF01569"/>
    </source>
</evidence>
<feature type="compositionally biased region" description="Basic and acidic residues" evidence="1">
    <location>
        <begin position="46"/>
        <end position="57"/>
    </location>
</feature>
<keyword evidence="2" id="KW-0472">Membrane</keyword>
<protein>
    <recommendedName>
        <fullName evidence="3">Phosphatidic acid phosphatase type 2/haloperoxidase domain-containing protein</fullName>
    </recommendedName>
</protein>
<feature type="transmembrane region" description="Helical" evidence="2">
    <location>
        <begin position="602"/>
        <end position="618"/>
    </location>
</feature>
<dbReference type="CDD" id="cd01610">
    <property type="entry name" value="PAP2_like"/>
    <property type="match status" value="1"/>
</dbReference>
<name>A0A2P6P0G3_9EUKA</name>
<proteinExistence type="predicted"/>
<organism evidence="4 5">
    <name type="scientific">Planoprotostelium fungivorum</name>
    <dbReference type="NCBI Taxonomy" id="1890364"/>
    <lineage>
        <taxon>Eukaryota</taxon>
        <taxon>Amoebozoa</taxon>
        <taxon>Evosea</taxon>
        <taxon>Variosea</taxon>
        <taxon>Cavosteliida</taxon>
        <taxon>Cavosteliaceae</taxon>
        <taxon>Planoprotostelium</taxon>
    </lineage>
</organism>
<dbReference type="AlphaFoldDB" id="A0A2P6P0G3"/>
<dbReference type="EMBL" id="MDYQ01000001">
    <property type="protein sequence ID" value="PRP89692.1"/>
    <property type="molecule type" value="Genomic_DNA"/>
</dbReference>